<evidence type="ECO:0000313" key="1">
    <source>
        <dbReference type="EMBL" id="JAD54554.1"/>
    </source>
</evidence>
<dbReference type="EMBL" id="GBRH01243341">
    <property type="protein sequence ID" value="JAD54554.1"/>
    <property type="molecule type" value="Transcribed_RNA"/>
</dbReference>
<reference evidence="1" key="1">
    <citation type="submission" date="2014-09" db="EMBL/GenBank/DDBJ databases">
        <authorList>
            <person name="Magalhaes I.L.F."/>
            <person name="Oliveira U."/>
            <person name="Santos F.R."/>
            <person name="Vidigal T.H.D.A."/>
            <person name="Brescovit A.D."/>
            <person name="Santos A.J."/>
        </authorList>
    </citation>
    <scope>NUCLEOTIDE SEQUENCE</scope>
    <source>
        <tissue evidence="1">Shoot tissue taken approximately 20 cm above the soil surface</tissue>
    </source>
</reference>
<proteinExistence type="predicted"/>
<sequence>MREIKCPSVALEIAPSQATPYILKWRELRFKM</sequence>
<reference evidence="1" key="2">
    <citation type="journal article" date="2015" name="Data Brief">
        <title>Shoot transcriptome of the giant reed, Arundo donax.</title>
        <authorList>
            <person name="Barrero R.A."/>
            <person name="Guerrero F.D."/>
            <person name="Moolhuijzen P."/>
            <person name="Goolsby J.A."/>
            <person name="Tidwell J."/>
            <person name="Bellgard S.E."/>
            <person name="Bellgard M.I."/>
        </authorList>
    </citation>
    <scope>NUCLEOTIDE SEQUENCE</scope>
    <source>
        <tissue evidence="1">Shoot tissue taken approximately 20 cm above the soil surface</tissue>
    </source>
</reference>
<organism evidence="1">
    <name type="scientific">Arundo donax</name>
    <name type="common">Giant reed</name>
    <name type="synonym">Donax arundinaceus</name>
    <dbReference type="NCBI Taxonomy" id="35708"/>
    <lineage>
        <taxon>Eukaryota</taxon>
        <taxon>Viridiplantae</taxon>
        <taxon>Streptophyta</taxon>
        <taxon>Embryophyta</taxon>
        <taxon>Tracheophyta</taxon>
        <taxon>Spermatophyta</taxon>
        <taxon>Magnoliopsida</taxon>
        <taxon>Liliopsida</taxon>
        <taxon>Poales</taxon>
        <taxon>Poaceae</taxon>
        <taxon>PACMAD clade</taxon>
        <taxon>Arundinoideae</taxon>
        <taxon>Arundineae</taxon>
        <taxon>Arundo</taxon>
    </lineage>
</organism>
<name>A0A0A9AS42_ARUDO</name>
<accession>A0A0A9AS42</accession>
<protein>
    <submittedName>
        <fullName evidence="1">Uncharacterized protein</fullName>
    </submittedName>
</protein>
<dbReference type="AlphaFoldDB" id="A0A0A9AS42"/>